<evidence type="ECO:0000313" key="4">
    <source>
        <dbReference type="Proteomes" id="UP001276659"/>
    </source>
</evidence>
<dbReference type="AlphaFoldDB" id="A0AAD9YV94"/>
<evidence type="ECO:0000313" key="3">
    <source>
        <dbReference type="EMBL" id="KAK3166666.1"/>
    </source>
</evidence>
<dbReference type="EMBL" id="JASNWA010000011">
    <property type="protein sequence ID" value="KAK3166666.1"/>
    <property type="molecule type" value="Genomic_DNA"/>
</dbReference>
<sequence>MPKLVKKHSGMEDARKGQTGHPVNGVPMPHIVDTQGRLLDPRSAVNMPQLLADGQAAPDSIFHAPSDSRGSSQQLTINALLEQARRQGFGGANFIVNRQVRPGDQEDYNRKVRESKQYLPHRNKNYRTAEQSVSCPYCRAILENEEDVRGFDLGELNAVAKSGCETCDVLQQAITYFAKFVYLNYDMNRVLIKQRQNEPDRLLGQTKTVERVVALSEGGLRLVETEGQVAPYVTLSHCWGRPNWTRATRANLDSLKRDIPWTSLSKTFQDAIQVTEWLGFQYLWVDGLCIVQDDHQDWEYHVSMMAEIYSNSQITIAASKAENGQQGCFSRHSDKCVELGGPRPRQVRNPLLWRPYYLDGRDRDGQPKKFVAQLKTTHGLYNGVTPSEPLLRRAWVLQEQILSPRIIHFASGELYFECKHYVACECSGWNLRSNTSQWETRWRKAYEVFVQKPAWNGTTEEESLARSRKQFEAYRALIERFTELDITAELDRLPALSGVFSGRQDQYLAGMWREILLESLHWTALPHGSKYMARRPFQYRAPTWSWASIESPIWHVETDFYKTEHSPKTMAKIIEAKCDLAGQDARGQVSGGYLRIEGPTLDVEVVEIGLRTREMDNTAQNFMTERQLERMVAASLRKHQGYESCTYAVLSNGTMKDHCYLDVPLTLCSSLPAEVSVGMRVTCLVISSRTVLVLKSLREFPDTYTRVGIFCPGSDGWKFNITGRSIVIV</sequence>
<dbReference type="PANTHER" id="PTHR33112:SF9">
    <property type="entry name" value="HETEROKARYON INCOMPATIBILITY DOMAIN-CONTAINING PROTEIN"/>
    <property type="match status" value="1"/>
</dbReference>
<keyword evidence="4" id="KW-1185">Reference proteome</keyword>
<name>A0AAD9YV94_9LECA</name>
<feature type="domain" description="Heterokaryon incompatibility" evidence="2">
    <location>
        <begin position="232"/>
        <end position="399"/>
    </location>
</feature>
<dbReference type="Pfam" id="PF06985">
    <property type="entry name" value="HET"/>
    <property type="match status" value="1"/>
</dbReference>
<evidence type="ECO:0000259" key="2">
    <source>
        <dbReference type="Pfam" id="PF06985"/>
    </source>
</evidence>
<dbReference type="PANTHER" id="PTHR33112">
    <property type="entry name" value="DOMAIN PROTEIN, PUTATIVE-RELATED"/>
    <property type="match status" value="1"/>
</dbReference>
<comment type="caution">
    <text evidence="3">The sequence shown here is derived from an EMBL/GenBank/DDBJ whole genome shotgun (WGS) entry which is preliminary data.</text>
</comment>
<protein>
    <recommendedName>
        <fullName evidence="2">Heterokaryon incompatibility domain-containing protein</fullName>
    </recommendedName>
</protein>
<gene>
    <name evidence="3" type="ORF">OEA41_009791</name>
</gene>
<dbReference type="InterPro" id="IPR010730">
    <property type="entry name" value="HET"/>
</dbReference>
<evidence type="ECO:0000256" key="1">
    <source>
        <dbReference type="SAM" id="MobiDB-lite"/>
    </source>
</evidence>
<reference evidence="3" key="1">
    <citation type="submission" date="2022-11" db="EMBL/GenBank/DDBJ databases">
        <title>Chromosomal genome sequence assembly and mating type (MAT) locus characterization of the leprose asexual lichenized fungus Lepraria neglecta (Nyl.) Erichsen.</title>
        <authorList>
            <person name="Allen J.L."/>
            <person name="Pfeffer B."/>
        </authorList>
    </citation>
    <scope>NUCLEOTIDE SEQUENCE</scope>
    <source>
        <strain evidence="3">Allen 5258</strain>
    </source>
</reference>
<feature type="region of interest" description="Disordered" evidence="1">
    <location>
        <begin position="1"/>
        <end position="27"/>
    </location>
</feature>
<proteinExistence type="predicted"/>
<organism evidence="3 4">
    <name type="scientific">Lepraria neglecta</name>
    <dbReference type="NCBI Taxonomy" id="209136"/>
    <lineage>
        <taxon>Eukaryota</taxon>
        <taxon>Fungi</taxon>
        <taxon>Dikarya</taxon>
        <taxon>Ascomycota</taxon>
        <taxon>Pezizomycotina</taxon>
        <taxon>Lecanoromycetes</taxon>
        <taxon>OSLEUM clade</taxon>
        <taxon>Lecanoromycetidae</taxon>
        <taxon>Lecanorales</taxon>
        <taxon>Lecanorineae</taxon>
        <taxon>Stereocaulaceae</taxon>
        <taxon>Lepraria</taxon>
    </lineage>
</organism>
<accession>A0AAD9YV94</accession>
<dbReference type="Proteomes" id="UP001276659">
    <property type="component" value="Unassembled WGS sequence"/>
</dbReference>